<dbReference type="PANTHER" id="PTHR35789:SF1">
    <property type="entry name" value="SPORE GERMINATION PROTEIN B3"/>
    <property type="match status" value="1"/>
</dbReference>
<protein>
    <submittedName>
        <fullName evidence="2">Ger(X)C family spore germination C-terminal domain-containing protein</fullName>
    </submittedName>
</protein>
<dbReference type="Proteomes" id="UP001077662">
    <property type="component" value="Unassembled WGS sequence"/>
</dbReference>
<reference evidence="2" key="1">
    <citation type="submission" date="2022-09" db="EMBL/GenBank/DDBJ databases">
        <title>Genome analysis and characterization of larvicidal activity of Brevibacillus strains.</title>
        <authorList>
            <person name="Patrusheva E.V."/>
            <person name="Izotova A.O."/>
            <person name="Toshchakov S.V."/>
            <person name="Sineoky S.P."/>
        </authorList>
    </citation>
    <scope>NUCLEOTIDE SEQUENCE</scope>
    <source>
        <strain evidence="2">VKPM_B-13247</strain>
    </source>
</reference>
<feature type="domain" description="Spore germination GerAC-like C-terminal" evidence="1">
    <location>
        <begin position="4"/>
        <end position="105"/>
    </location>
</feature>
<proteinExistence type="predicted"/>
<dbReference type="AlphaFoldDB" id="A0AAP3DM56"/>
<dbReference type="InterPro" id="IPR046953">
    <property type="entry name" value="Spore_GerAC-like_C"/>
</dbReference>
<dbReference type="InterPro" id="IPR008844">
    <property type="entry name" value="Spore_GerAC-like"/>
</dbReference>
<gene>
    <name evidence="2" type="ORF">O0554_23155</name>
</gene>
<dbReference type="Pfam" id="PF05504">
    <property type="entry name" value="Spore_GerAC"/>
    <property type="match status" value="1"/>
</dbReference>
<evidence type="ECO:0000259" key="1">
    <source>
        <dbReference type="Pfam" id="PF05504"/>
    </source>
</evidence>
<evidence type="ECO:0000313" key="3">
    <source>
        <dbReference type="Proteomes" id="UP001077662"/>
    </source>
</evidence>
<accession>A0AAP3DM56</accession>
<evidence type="ECO:0000313" key="2">
    <source>
        <dbReference type="EMBL" id="MCZ0809765.1"/>
    </source>
</evidence>
<organism evidence="2 3">
    <name type="scientific">Brevibacillus laterosporus</name>
    <name type="common">Bacillus laterosporus</name>
    <dbReference type="NCBI Taxonomy" id="1465"/>
    <lineage>
        <taxon>Bacteria</taxon>
        <taxon>Bacillati</taxon>
        <taxon>Bacillota</taxon>
        <taxon>Bacilli</taxon>
        <taxon>Bacillales</taxon>
        <taxon>Paenibacillaceae</taxon>
        <taxon>Brevibacillus</taxon>
    </lineage>
</organism>
<name>A0AAP3DM56_BRELA</name>
<sequence length="108" mass="12823">MKPKKRNITTKMKVVGNITERTFHMELEKEENKREIKTMIENESNKQMATLIKKLQRHQVDPIGLGLYVRAYHYNKWKAINKPWTDIFAKSSIRFTLHVEIKNIGVVK</sequence>
<dbReference type="GO" id="GO:0016020">
    <property type="term" value="C:membrane"/>
    <property type="evidence" value="ECO:0007669"/>
    <property type="project" value="InterPro"/>
</dbReference>
<dbReference type="PANTHER" id="PTHR35789">
    <property type="entry name" value="SPORE GERMINATION PROTEIN B3"/>
    <property type="match status" value="1"/>
</dbReference>
<comment type="caution">
    <text evidence="2">The sequence shown here is derived from an EMBL/GenBank/DDBJ whole genome shotgun (WGS) entry which is preliminary data.</text>
</comment>
<dbReference type="InterPro" id="IPR038501">
    <property type="entry name" value="Spore_GerAC_C_sf"/>
</dbReference>
<dbReference type="Gene3D" id="3.30.300.210">
    <property type="entry name" value="Nutrient germinant receptor protein C, domain 3"/>
    <property type="match status" value="1"/>
</dbReference>
<dbReference type="GO" id="GO:0009847">
    <property type="term" value="P:spore germination"/>
    <property type="evidence" value="ECO:0007669"/>
    <property type="project" value="InterPro"/>
</dbReference>
<dbReference type="EMBL" id="JAPTNE010000043">
    <property type="protein sequence ID" value="MCZ0809765.1"/>
    <property type="molecule type" value="Genomic_DNA"/>
</dbReference>